<dbReference type="RefSeq" id="WP_054875105.1">
    <property type="nucleotide sequence ID" value="NZ_LKET01000032.1"/>
</dbReference>
<dbReference type="Proteomes" id="UP000050326">
    <property type="component" value="Unassembled WGS sequence"/>
</dbReference>
<name>A0A0P8W735_9CLOT</name>
<feature type="transmembrane region" description="Helical" evidence="18">
    <location>
        <begin position="103"/>
        <end position="121"/>
    </location>
</feature>
<evidence type="ECO:0000256" key="5">
    <source>
        <dbReference type="ARBA" id="ARBA00013170"/>
    </source>
</evidence>
<comment type="similarity">
    <text evidence="4 17">Belongs to the CDP-alcohol phosphatidyltransferase class-I family.</text>
</comment>
<dbReference type="InterPro" id="IPR043130">
    <property type="entry name" value="CDP-OH_PTrfase_TM_dom"/>
</dbReference>
<dbReference type="GO" id="GO:0008444">
    <property type="term" value="F:CDP-diacylglycerol-glycerol-3-phosphate 3-phosphatidyltransferase activity"/>
    <property type="evidence" value="ECO:0007669"/>
    <property type="project" value="UniProtKB-UniRule"/>
</dbReference>
<evidence type="ECO:0000256" key="12">
    <source>
        <dbReference type="ARBA" id="ARBA00023136"/>
    </source>
</evidence>
<dbReference type="PIRSF" id="PIRSF000847">
    <property type="entry name" value="Phos_ph_gly_syn"/>
    <property type="match status" value="1"/>
</dbReference>
<evidence type="ECO:0000256" key="16">
    <source>
        <dbReference type="NCBIfam" id="TIGR00560"/>
    </source>
</evidence>
<dbReference type="EMBL" id="LKET01000032">
    <property type="protein sequence ID" value="KPU43889.1"/>
    <property type="molecule type" value="Genomic_DNA"/>
</dbReference>
<dbReference type="PATRIC" id="fig|36849.3.peg.2171"/>
<comment type="subcellular location">
    <subcellularLocation>
        <location evidence="2">Membrane</location>
        <topology evidence="2">Multi-pass membrane protein</topology>
    </subcellularLocation>
</comment>
<dbReference type="AlphaFoldDB" id="A0A0P8W735"/>
<feature type="transmembrane region" description="Helical" evidence="18">
    <location>
        <begin position="71"/>
        <end position="96"/>
    </location>
</feature>
<evidence type="ECO:0000256" key="1">
    <source>
        <dbReference type="ARBA" id="ARBA00003973"/>
    </source>
</evidence>
<evidence type="ECO:0000256" key="7">
    <source>
        <dbReference type="ARBA" id="ARBA00022516"/>
    </source>
</evidence>
<dbReference type="GO" id="GO:0016020">
    <property type="term" value="C:membrane"/>
    <property type="evidence" value="ECO:0007669"/>
    <property type="project" value="UniProtKB-SubCell"/>
</dbReference>
<reference evidence="19 20" key="1">
    <citation type="submission" date="2015-09" db="EMBL/GenBank/DDBJ databases">
        <title>Genome sequence of Oxobacter pfennigii DSM 3222.</title>
        <authorList>
            <person name="Poehlein A."/>
            <person name="Bengelsdorf F.R."/>
            <person name="Schiel-Bengelsdorf B."/>
            <person name="Duerre P."/>
            <person name="Daniel R."/>
        </authorList>
    </citation>
    <scope>NUCLEOTIDE SEQUENCE [LARGE SCALE GENOMIC DNA]</scope>
    <source>
        <strain evidence="19 20">DSM 3222</strain>
    </source>
</reference>
<evidence type="ECO:0000256" key="13">
    <source>
        <dbReference type="ARBA" id="ARBA00023209"/>
    </source>
</evidence>
<keyword evidence="8 17" id="KW-0808">Transferase</keyword>
<evidence type="ECO:0000313" key="20">
    <source>
        <dbReference type="Proteomes" id="UP000050326"/>
    </source>
</evidence>
<evidence type="ECO:0000256" key="10">
    <source>
        <dbReference type="ARBA" id="ARBA00022989"/>
    </source>
</evidence>
<dbReference type="UniPathway" id="UPA00084">
    <property type="reaction ID" value="UER00503"/>
</dbReference>
<comment type="caution">
    <text evidence="19">The sequence shown here is derived from an EMBL/GenBank/DDBJ whole genome shotgun (WGS) entry which is preliminary data.</text>
</comment>
<dbReference type="Gene3D" id="1.20.120.1760">
    <property type="match status" value="1"/>
</dbReference>
<keyword evidence="7" id="KW-0444">Lipid biosynthesis</keyword>
<keyword evidence="11" id="KW-0443">Lipid metabolism</keyword>
<dbReference type="OrthoDB" id="9796672at2"/>
<comment type="catalytic activity">
    <reaction evidence="15">
        <text>a CDP-1,2-diacyl-sn-glycerol + sn-glycerol 3-phosphate = a 1,2-diacyl-sn-glycero-3-phospho-(1'-sn-glycero-3'-phosphate) + CMP + H(+)</text>
        <dbReference type="Rhea" id="RHEA:12593"/>
        <dbReference type="ChEBI" id="CHEBI:15378"/>
        <dbReference type="ChEBI" id="CHEBI:57597"/>
        <dbReference type="ChEBI" id="CHEBI:58332"/>
        <dbReference type="ChEBI" id="CHEBI:60110"/>
        <dbReference type="ChEBI" id="CHEBI:60377"/>
        <dbReference type="EC" id="2.7.8.5"/>
    </reaction>
</comment>
<evidence type="ECO:0000256" key="4">
    <source>
        <dbReference type="ARBA" id="ARBA00010441"/>
    </source>
</evidence>
<keyword evidence="20" id="KW-1185">Reference proteome</keyword>
<keyword evidence="13" id="KW-0594">Phospholipid biosynthesis</keyword>
<accession>A0A0P8W735</accession>
<organism evidence="19 20">
    <name type="scientific">Oxobacter pfennigii</name>
    <dbReference type="NCBI Taxonomy" id="36849"/>
    <lineage>
        <taxon>Bacteria</taxon>
        <taxon>Bacillati</taxon>
        <taxon>Bacillota</taxon>
        <taxon>Clostridia</taxon>
        <taxon>Eubacteriales</taxon>
        <taxon>Clostridiaceae</taxon>
        <taxon>Oxobacter</taxon>
    </lineage>
</organism>
<dbReference type="PANTHER" id="PTHR14269:SF62">
    <property type="entry name" value="CDP-DIACYLGLYCEROL--GLYCEROL-3-PHOSPHATE 3-PHOSPHATIDYLTRANSFERASE 1, CHLOROPLASTIC"/>
    <property type="match status" value="1"/>
</dbReference>
<evidence type="ECO:0000256" key="2">
    <source>
        <dbReference type="ARBA" id="ARBA00004141"/>
    </source>
</evidence>
<keyword evidence="12 18" id="KW-0472">Membrane</keyword>
<keyword evidence="14" id="KW-1208">Phospholipid metabolism</keyword>
<feature type="transmembrane region" description="Helical" evidence="18">
    <location>
        <begin position="141"/>
        <end position="162"/>
    </location>
</feature>
<gene>
    <name evidence="19" type="primary">pgsA_2</name>
    <name evidence="19" type="ORF">OXPF_20540</name>
</gene>
<dbReference type="STRING" id="36849.OXPF_20540"/>
<evidence type="ECO:0000313" key="19">
    <source>
        <dbReference type="EMBL" id="KPU43889.1"/>
    </source>
</evidence>
<dbReference type="PANTHER" id="PTHR14269">
    <property type="entry name" value="CDP-DIACYLGLYCEROL--GLYCEROL-3-PHOSPHATE 3-PHOSPHATIDYLTRANSFERASE-RELATED"/>
    <property type="match status" value="1"/>
</dbReference>
<evidence type="ECO:0000256" key="3">
    <source>
        <dbReference type="ARBA" id="ARBA00005042"/>
    </source>
</evidence>
<evidence type="ECO:0000256" key="6">
    <source>
        <dbReference type="ARBA" id="ARBA00014944"/>
    </source>
</evidence>
<feature type="transmembrane region" description="Helical" evidence="18">
    <location>
        <begin position="12"/>
        <end position="42"/>
    </location>
</feature>
<dbReference type="NCBIfam" id="TIGR00560">
    <property type="entry name" value="pgsA"/>
    <property type="match status" value="1"/>
</dbReference>
<dbReference type="InterPro" id="IPR048254">
    <property type="entry name" value="CDP_ALCOHOL_P_TRANSF_CS"/>
</dbReference>
<dbReference type="PROSITE" id="PS00379">
    <property type="entry name" value="CDP_ALCOHOL_P_TRANSF"/>
    <property type="match status" value="1"/>
</dbReference>
<comment type="function">
    <text evidence="1">This protein catalyzes the committed step to the synthesis of the acidic phospholipids.</text>
</comment>
<protein>
    <recommendedName>
        <fullName evidence="6 16">CDP-diacylglycerol--glycerol-3-phosphate 3-phosphatidyltransferase</fullName>
        <ecNumber evidence="5 16">2.7.8.5</ecNumber>
    </recommendedName>
</protein>
<evidence type="ECO:0000256" key="14">
    <source>
        <dbReference type="ARBA" id="ARBA00023264"/>
    </source>
</evidence>
<evidence type="ECO:0000256" key="9">
    <source>
        <dbReference type="ARBA" id="ARBA00022692"/>
    </source>
</evidence>
<keyword evidence="10 18" id="KW-1133">Transmembrane helix</keyword>
<proteinExistence type="inferred from homology"/>
<dbReference type="Pfam" id="PF01066">
    <property type="entry name" value="CDP-OH_P_transf"/>
    <property type="match status" value="1"/>
</dbReference>
<dbReference type="GO" id="GO:0006655">
    <property type="term" value="P:phosphatidylglycerol biosynthetic process"/>
    <property type="evidence" value="ECO:0007669"/>
    <property type="project" value="UniProtKB-UniPathway"/>
</dbReference>
<evidence type="ECO:0000256" key="11">
    <source>
        <dbReference type="ARBA" id="ARBA00023098"/>
    </source>
</evidence>
<dbReference type="InterPro" id="IPR050324">
    <property type="entry name" value="CDP-alcohol_PTase-I"/>
</dbReference>
<dbReference type="InterPro" id="IPR000462">
    <property type="entry name" value="CDP-OH_P_trans"/>
</dbReference>
<dbReference type="InterPro" id="IPR004570">
    <property type="entry name" value="Phosphatidylglycerol_P_synth"/>
</dbReference>
<evidence type="ECO:0000256" key="8">
    <source>
        <dbReference type="ARBA" id="ARBA00022679"/>
    </source>
</evidence>
<evidence type="ECO:0000256" key="15">
    <source>
        <dbReference type="ARBA" id="ARBA00048586"/>
    </source>
</evidence>
<sequence>MNLANKLTILRIILIPVFLILLTLKVQYGVYLATAVFIIAALTDKLDGYIARTRNQITTLGKFMDPLADKLLVAAALISLLELQKLSTWVVLVIIAREFVITGLRAVAATEGVVIAASWWGKLKTTVQIIAIIAVLIDIPYYNVLVWIAAVITIISGVDYIYKNRMIFKFQ</sequence>
<dbReference type="EC" id="2.7.8.5" evidence="5 16"/>
<evidence type="ECO:0000256" key="18">
    <source>
        <dbReference type="SAM" id="Phobius"/>
    </source>
</evidence>
<keyword evidence="9 18" id="KW-0812">Transmembrane</keyword>
<evidence type="ECO:0000256" key="17">
    <source>
        <dbReference type="RuleBase" id="RU003750"/>
    </source>
</evidence>
<comment type="pathway">
    <text evidence="3">Phospholipid metabolism; phosphatidylglycerol biosynthesis; phosphatidylglycerol from CDP-diacylglycerol: step 1/2.</text>
</comment>